<dbReference type="InterPro" id="IPR006311">
    <property type="entry name" value="TAT_signal"/>
</dbReference>
<dbReference type="EMBL" id="FXUB01000001">
    <property type="protein sequence ID" value="SMP06861.1"/>
    <property type="molecule type" value="Genomic_DNA"/>
</dbReference>
<evidence type="ECO:0000259" key="4">
    <source>
        <dbReference type="SMART" id="SM00646"/>
    </source>
</evidence>
<dbReference type="PANTHER" id="PTHR30404:SF0">
    <property type="entry name" value="N-ACETYLMURAMOYL-L-ALANINE AMIDASE AMIC"/>
    <property type="match status" value="1"/>
</dbReference>
<dbReference type="SMART" id="SM00646">
    <property type="entry name" value="Ami_3"/>
    <property type="match status" value="1"/>
</dbReference>
<name>A0ABY1NE20_9BACT</name>
<feature type="domain" description="MurNAc-LAA" evidence="4">
    <location>
        <begin position="221"/>
        <end position="375"/>
    </location>
</feature>
<reference evidence="5 6" key="1">
    <citation type="submission" date="2017-05" db="EMBL/GenBank/DDBJ databases">
        <authorList>
            <person name="Varghese N."/>
            <person name="Submissions S."/>
        </authorList>
    </citation>
    <scope>NUCLEOTIDE SEQUENCE [LARGE SCALE GENOMIC DNA]</scope>
    <source>
        <strain evidence="5 6">DSM 15522</strain>
    </source>
</reference>
<evidence type="ECO:0000256" key="3">
    <source>
        <dbReference type="ARBA" id="ARBA00022801"/>
    </source>
</evidence>
<dbReference type="RefSeq" id="WP_283399921.1">
    <property type="nucleotide sequence ID" value="NZ_FXUB01000001.1"/>
</dbReference>
<dbReference type="SUPFAM" id="SSF53187">
    <property type="entry name" value="Zn-dependent exopeptidases"/>
    <property type="match status" value="1"/>
</dbReference>
<proteinExistence type="predicted"/>
<evidence type="ECO:0000313" key="5">
    <source>
        <dbReference type="EMBL" id="SMP06861.1"/>
    </source>
</evidence>
<keyword evidence="6" id="KW-1185">Reference proteome</keyword>
<dbReference type="Gene3D" id="3.40.630.40">
    <property type="entry name" value="Zn-dependent exopeptidases"/>
    <property type="match status" value="1"/>
</dbReference>
<dbReference type="InterPro" id="IPR002508">
    <property type="entry name" value="MurNAc-LAA_cat"/>
</dbReference>
<dbReference type="Proteomes" id="UP001157911">
    <property type="component" value="Unassembled WGS sequence"/>
</dbReference>
<gene>
    <name evidence="5" type="ORF">SAMN06265339_0416</name>
</gene>
<dbReference type="EC" id="3.5.1.28" evidence="2"/>
<evidence type="ECO:0000256" key="1">
    <source>
        <dbReference type="ARBA" id="ARBA00001561"/>
    </source>
</evidence>
<evidence type="ECO:0000313" key="6">
    <source>
        <dbReference type="Proteomes" id="UP001157911"/>
    </source>
</evidence>
<dbReference type="CDD" id="cd02696">
    <property type="entry name" value="MurNAc-LAA"/>
    <property type="match status" value="1"/>
</dbReference>
<protein>
    <recommendedName>
        <fullName evidence="2">N-acetylmuramoyl-L-alanine amidase</fullName>
        <ecNumber evidence="2">3.5.1.28</ecNumber>
    </recommendedName>
</protein>
<sequence>MKENKFLSRRNFLKLLTAGSIVGIPLEAEASRYPIIKRIRYSSTIERTRIVFDCSGKVEKNWIKTHLKGNVLWITVKNTRTNYMKRKLRSNLVKEVKVYPINRHLSRIKIVMKEPHKFKIFALKAHCGRPFRLVVDVLPDFLTTSCPIRHYQKRIVVIDPGHGGKDPGAIWPIHSSHPIIKEKNITLAISLRVRRILRQYPNIKVVMTRTRDVYVPLLKRAEIAAKACADAFVSIHADSMPNFPNWSGVTVFKASPKLFAQAKLMAREVAKKVRLCNDVMCWSISPLLLNMSTTVTFVESSRLAEAIVKSLKAHVNDDLINGIKDMQRNIVVLKTPGRPAVLIETGFITNRLDRKRLVQGWYQEEIARGIAKGIVNYFHSMDKVAYESFPEVEYVLEES</sequence>
<dbReference type="PANTHER" id="PTHR30404">
    <property type="entry name" value="N-ACETYLMURAMOYL-L-ALANINE AMIDASE"/>
    <property type="match status" value="1"/>
</dbReference>
<dbReference type="Pfam" id="PF01520">
    <property type="entry name" value="Amidase_3"/>
    <property type="match status" value="1"/>
</dbReference>
<dbReference type="InterPro" id="IPR050695">
    <property type="entry name" value="N-acetylmuramoyl_amidase_3"/>
</dbReference>
<organism evidence="5 6">
    <name type="scientific">Desulfurobacterium pacificum</name>
    <dbReference type="NCBI Taxonomy" id="240166"/>
    <lineage>
        <taxon>Bacteria</taxon>
        <taxon>Pseudomonadati</taxon>
        <taxon>Aquificota</taxon>
        <taxon>Aquificia</taxon>
        <taxon>Desulfurobacteriales</taxon>
        <taxon>Desulfurobacteriaceae</taxon>
        <taxon>Desulfurobacterium</taxon>
    </lineage>
</organism>
<dbReference type="Gene3D" id="2.60.40.3500">
    <property type="match status" value="1"/>
</dbReference>
<comment type="caution">
    <text evidence="5">The sequence shown here is derived from an EMBL/GenBank/DDBJ whole genome shotgun (WGS) entry which is preliminary data.</text>
</comment>
<keyword evidence="3" id="KW-0378">Hydrolase</keyword>
<comment type="catalytic activity">
    <reaction evidence="1">
        <text>Hydrolyzes the link between N-acetylmuramoyl residues and L-amino acid residues in certain cell-wall glycopeptides.</text>
        <dbReference type="EC" id="3.5.1.28"/>
    </reaction>
</comment>
<accession>A0ABY1NE20</accession>
<dbReference type="PROSITE" id="PS51318">
    <property type="entry name" value="TAT"/>
    <property type="match status" value="1"/>
</dbReference>
<evidence type="ECO:0000256" key="2">
    <source>
        <dbReference type="ARBA" id="ARBA00011901"/>
    </source>
</evidence>